<keyword evidence="9" id="KW-0175">Coiled coil</keyword>
<dbReference type="HAMAP" id="MF_00910">
    <property type="entry name" value="FtsL"/>
    <property type="match status" value="1"/>
</dbReference>
<keyword evidence="2 7" id="KW-0132">Cell division</keyword>
<evidence type="ECO:0000256" key="1">
    <source>
        <dbReference type="ARBA" id="ARBA00022475"/>
    </source>
</evidence>
<dbReference type="Proteomes" id="UP000789707">
    <property type="component" value="Unassembled WGS sequence"/>
</dbReference>
<keyword evidence="11" id="KW-1185">Reference proteome</keyword>
<proteinExistence type="inferred from homology"/>
<dbReference type="InterPro" id="IPR011922">
    <property type="entry name" value="Cell_div_FtsL"/>
</dbReference>
<evidence type="ECO:0000256" key="2">
    <source>
        <dbReference type="ARBA" id="ARBA00022618"/>
    </source>
</evidence>
<gene>
    <name evidence="7 10" type="primary">ftsL</name>
    <name evidence="10" type="ORF">WFA24289_01458</name>
</gene>
<keyword evidence="6 7" id="KW-0131">Cell cycle</keyword>
<evidence type="ECO:0000256" key="3">
    <source>
        <dbReference type="ARBA" id="ARBA00022692"/>
    </source>
</evidence>
<evidence type="ECO:0000256" key="9">
    <source>
        <dbReference type="SAM" id="Coils"/>
    </source>
</evidence>
<comment type="subcellular location">
    <subcellularLocation>
        <location evidence="7">Cell membrane</location>
        <topology evidence="7">Single-pass type II membrane protein</topology>
    </subcellularLocation>
    <text evidence="7">Localizes to the division septum where it forms a ring structure.</text>
</comment>
<evidence type="ECO:0000313" key="10">
    <source>
        <dbReference type="EMBL" id="CAH0417141.1"/>
    </source>
</evidence>
<organism evidence="10 11">
    <name type="scientific">Periweissella fabaria</name>
    <dbReference type="NCBI Taxonomy" id="546157"/>
    <lineage>
        <taxon>Bacteria</taxon>
        <taxon>Bacillati</taxon>
        <taxon>Bacillota</taxon>
        <taxon>Bacilli</taxon>
        <taxon>Lactobacillales</taxon>
        <taxon>Lactobacillaceae</taxon>
        <taxon>Periweissella</taxon>
    </lineage>
</organism>
<evidence type="ECO:0000313" key="11">
    <source>
        <dbReference type="Proteomes" id="UP000789707"/>
    </source>
</evidence>
<sequence length="121" mass="13207">MSQNTAQSLLQVEPKKKSNLHLVTEKRKMGQTKWVGQEILMAAICVLVVLGCLIGMVASSGAVSSANRNLVVAQNQVDSIGNKNSNLKQEINELTSHNRLQKIANHYGLALSNQNIRNVSK</sequence>
<dbReference type="GO" id="GO:0051301">
    <property type="term" value="P:cell division"/>
    <property type="evidence" value="ECO:0007669"/>
    <property type="project" value="UniProtKB-KW"/>
</dbReference>
<accession>A0ABM8Z6U1</accession>
<name>A0ABM8Z6U1_9LACO</name>
<evidence type="ECO:0000256" key="6">
    <source>
        <dbReference type="ARBA" id="ARBA00023306"/>
    </source>
</evidence>
<dbReference type="NCBIfam" id="TIGR02209">
    <property type="entry name" value="ftsL_broad"/>
    <property type="match status" value="1"/>
</dbReference>
<comment type="similarity">
    <text evidence="7">Belongs to the FtsL family.</text>
</comment>
<comment type="caution">
    <text evidence="10">The sequence shown here is derived from an EMBL/GenBank/DDBJ whole genome shotgun (WGS) entry which is preliminary data.</text>
</comment>
<evidence type="ECO:0000256" key="8">
    <source>
        <dbReference type="NCBIfam" id="TIGR02209"/>
    </source>
</evidence>
<feature type="transmembrane region" description="Helical" evidence="7">
    <location>
        <begin position="39"/>
        <end position="58"/>
    </location>
</feature>
<keyword evidence="3 7" id="KW-0812">Transmembrane</keyword>
<evidence type="ECO:0000256" key="5">
    <source>
        <dbReference type="ARBA" id="ARBA00023136"/>
    </source>
</evidence>
<feature type="coiled-coil region" evidence="9">
    <location>
        <begin position="70"/>
        <end position="97"/>
    </location>
</feature>
<reference evidence="10 11" key="1">
    <citation type="submission" date="2021-11" db="EMBL/GenBank/DDBJ databases">
        <authorList>
            <person name="Depoorter E."/>
        </authorList>
    </citation>
    <scope>NUCLEOTIDE SEQUENCE [LARGE SCALE GENOMIC DNA]</scope>
    <source>
        <strain evidence="10 11">LMG 24289</strain>
    </source>
</reference>
<evidence type="ECO:0000256" key="4">
    <source>
        <dbReference type="ARBA" id="ARBA00022989"/>
    </source>
</evidence>
<dbReference type="EMBL" id="CAKKNS010000006">
    <property type="protein sequence ID" value="CAH0417141.1"/>
    <property type="molecule type" value="Genomic_DNA"/>
</dbReference>
<keyword evidence="4 7" id="KW-1133">Transmembrane helix</keyword>
<dbReference type="RefSeq" id="WP_230097174.1">
    <property type="nucleotide sequence ID" value="NZ_CAKKNS010000006.1"/>
</dbReference>
<protein>
    <recommendedName>
        <fullName evidence="7 8">Cell division protein FtsL</fullName>
    </recommendedName>
</protein>
<evidence type="ECO:0000256" key="7">
    <source>
        <dbReference type="HAMAP-Rule" id="MF_00910"/>
    </source>
</evidence>
<comment type="function">
    <text evidence="7">Essential cell division protein.</text>
</comment>
<keyword evidence="1 7" id="KW-1003">Cell membrane</keyword>
<keyword evidence="5 7" id="KW-0472">Membrane</keyword>